<dbReference type="Pfam" id="PF12697">
    <property type="entry name" value="Abhydrolase_6"/>
    <property type="match status" value="1"/>
</dbReference>
<dbReference type="InterPro" id="IPR000073">
    <property type="entry name" value="AB_hydrolase_1"/>
</dbReference>
<evidence type="ECO:0000313" key="4">
    <source>
        <dbReference type="Proteomes" id="UP000319210"/>
    </source>
</evidence>
<dbReference type="Proteomes" id="UP000319210">
    <property type="component" value="Unassembled WGS sequence"/>
</dbReference>
<keyword evidence="4" id="KW-1185">Reference proteome</keyword>
<feature type="domain" description="AB hydrolase-1" evidence="2">
    <location>
        <begin position="152"/>
        <end position="320"/>
    </location>
</feature>
<dbReference type="RefSeq" id="WP_086817686.1">
    <property type="nucleotide sequence ID" value="NZ_BJMM01000003.1"/>
</dbReference>
<organism evidence="3 4">
    <name type="scientific">Streptomyces cacaoi</name>
    <dbReference type="NCBI Taxonomy" id="1898"/>
    <lineage>
        <taxon>Bacteria</taxon>
        <taxon>Bacillati</taxon>
        <taxon>Actinomycetota</taxon>
        <taxon>Actinomycetes</taxon>
        <taxon>Kitasatosporales</taxon>
        <taxon>Streptomycetaceae</taxon>
        <taxon>Streptomyces</taxon>
    </lineage>
</organism>
<dbReference type="InterPro" id="IPR050261">
    <property type="entry name" value="FrsA_esterase"/>
</dbReference>
<evidence type="ECO:0000259" key="2">
    <source>
        <dbReference type="Pfam" id="PF12697"/>
    </source>
</evidence>
<sequence length="405" mass="45019">MQQLFFHDNDNFWFETLRSLGHIAYGGADLGEVLYTAGRIKSGDYDSWYEEWAGTAERLGKVADEAERGGHTVTARDTYLRVSNYYRTAEFFLHGDPDDPRIRTAYDRSVEAFHRYVDLAGPTIERIAVPYEDTTLPGYFYPSPLPGRQPLIVMHNGFDGTAEEMRFMGALAAQERGYHVLCFDGPGQPGTRHTQGLLFRPDWENVVGPVIDHALGRPEVDPEKISLYGASLGGLLCVRAAAYEPRLKAVIANDGVYDLGALGARFLGGDRDTVERALRAESAPEADAAIAAAMRQHPGARWAFENGQFVMGGDTPRAFAARSLDYHLRGIAERVSCAVLICEAVADLFFEGQPEQVYNALTTRDKTLLRFTEEEGADAHCHFGAQRYAAGRMLDWLDERTPVVR</sequence>
<accession>A0A4Y3QSX6</accession>
<comment type="similarity">
    <text evidence="1">Belongs to the AB hydrolase superfamily. FUS2 hydrolase family.</text>
</comment>
<keyword evidence="3" id="KW-0378">Hydrolase</keyword>
<comment type="caution">
    <text evidence="3">The sequence shown here is derived from an EMBL/GenBank/DDBJ whole genome shotgun (WGS) entry which is preliminary data.</text>
</comment>
<dbReference type="SUPFAM" id="SSF53474">
    <property type="entry name" value="alpha/beta-Hydrolases"/>
    <property type="match status" value="1"/>
</dbReference>
<reference evidence="3 4" key="1">
    <citation type="submission" date="2019-06" db="EMBL/GenBank/DDBJ databases">
        <title>Whole genome shotgun sequence of Streptomyces cacaoi subsp. cacaoi NBRC 12748.</title>
        <authorList>
            <person name="Hosoyama A."/>
            <person name="Uohara A."/>
            <person name="Ohji S."/>
            <person name="Ichikawa N."/>
        </authorList>
    </citation>
    <scope>NUCLEOTIDE SEQUENCE [LARGE SCALE GENOMIC DNA]</scope>
    <source>
        <strain evidence="3 4">NBRC 12748</strain>
    </source>
</reference>
<dbReference type="Gene3D" id="3.40.50.1820">
    <property type="entry name" value="alpha/beta hydrolase"/>
    <property type="match status" value="1"/>
</dbReference>
<dbReference type="EMBL" id="BJMM01000003">
    <property type="protein sequence ID" value="GEB48435.1"/>
    <property type="molecule type" value="Genomic_DNA"/>
</dbReference>
<dbReference type="GO" id="GO:0004177">
    <property type="term" value="F:aminopeptidase activity"/>
    <property type="evidence" value="ECO:0007669"/>
    <property type="project" value="UniProtKB-KW"/>
</dbReference>
<evidence type="ECO:0000313" key="3">
    <source>
        <dbReference type="EMBL" id="GEB48435.1"/>
    </source>
</evidence>
<keyword evidence="3" id="KW-0645">Protease</keyword>
<name>A0A4Y3QSX6_STRCI</name>
<dbReference type="PANTHER" id="PTHR22946:SF12">
    <property type="entry name" value="CONIDIAL PIGMENT BIOSYNTHESIS PROTEIN AYG1 (AFU_ORTHOLOGUE AFUA_2G17550)"/>
    <property type="match status" value="1"/>
</dbReference>
<dbReference type="OrthoDB" id="9765647at2"/>
<proteinExistence type="inferred from homology"/>
<keyword evidence="3" id="KW-0031">Aminopeptidase</keyword>
<protein>
    <submittedName>
        <fullName evidence="3">Dipeptidyl aminopeptidase</fullName>
    </submittedName>
</protein>
<dbReference type="PANTHER" id="PTHR22946">
    <property type="entry name" value="DIENELACTONE HYDROLASE DOMAIN-CONTAINING PROTEIN-RELATED"/>
    <property type="match status" value="1"/>
</dbReference>
<dbReference type="Gene3D" id="1.20.1440.110">
    <property type="entry name" value="acylaminoacyl peptidase"/>
    <property type="match status" value="1"/>
</dbReference>
<gene>
    <name evidence="3" type="ORF">SCA03_09860</name>
</gene>
<dbReference type="InterPro" id="IPR029058">
    <property type="entry name" value="AB_hydrolase_fold"/>
</dbReference>
<evidence type="ECO:0000256" key="1">
    <source>
        <dbReference type="ARBA" id="ARBA00038115"/>
    </source>
</evidence>
<dbReference type="AlphaFoldDB" id="A0A4Y3QSX6"/>